<dbReference type="KEGG" id="kbs:EPA93_13910"/>
<dbReference type="OrthoDB" id="9156709at2"/>
<evidence type="ECO:0000313" key="3">
    <source>
        <dbReference type="Proteomes" id="UP000290365"/>
    </source>
</evidence>
<keyword evidence="1" id="KW-0812">Transmembrane</keyword>
<feature type="transmembrane region" description="Helical" evidence="1">
    <location>
        <begin position="92"/>
        <end position="109"/>
    </location>
</feature>
<protein>
    <submittedName>
        <fullName evidence="2">Uncharacterized protein</fullName>
    </submittedName>
</protein>
<evidence type="ECO:0000313" key="2">
    <source>
        <dbReference type="EMBL" id="QBD77039.1"/>
    </source>
</evidence>
<feature type="transmembrane region" description="Helical" evidence="1">
    <location>
        <begin position="64"/>
        <end position="86"/>
    </location>
</feature>
<sequence>MSIFIRILMRAGQLAGVGALILGLLHWFFHISFIEIHMLFGFLVALALLVAGIVAIFTRGLRVLGIVAIVMTIIVPVFGRTQMLILTGDFHWLIRVAHLLIGAAAVILIERICGQYIESTQKLVAGKEVIQVS</sequence>
<dbReference type="EMBL" id="CP035758">
    <property type="protein sequence ID" value="QBD77039.1"/>
    <property type="molecule type" value="Genomic_DNA"/>
</dbReference>
<accession>A0A4P6JNX4</accession>
<dbReference type="Proteomes" id="UP000290365">
    <property type="component" value="Chromosome"/>
</dbReference>
<name>A0A4P6JNX4_KTERU</name>
<proteinExistence type="predicted"/>
<evidence type="ECO:0000256" key="1">
    <source>
        <dbReference type="SAM" id="Phobius"/>
    </source>
</evidence>
<keyword evidence="1" id="KW-1133">Transmembrane helix</keyword>
<dbReference type="RefSeq" id="WP_129888103.1">
    <property type="nucleotide sequence ID" value="NZ_CP035758.1"/>
</dbReference>
<gene>
    <name evidence="2" type="ORF">EPA93_13910</name>
</gene>
<keyword evidence="1" id="KW-0472">Membrane</keyword>
<reference evidence="2 3" key="1">
    <citation type="submission" date="2019-01" db="EMBL/GenBank/DDBJ databases">
        <title>Ktedonosporobacter rubrisoli SCAWS-G2.</title>
        <authorList>
            <person name="Huang Y."/>
            <person name="Yan B."/>
        </authorList>
    </citation>
    <scope>NUCLEOTIDE SEQUENCE [LARGE SCALE GENOMIC DNA]</scope>
    <source>
        <strain evidence="2 3">SCAWS-G2</strain>
    </source>
</reference>
<feature type="transmembrane region" description="Helical" evidence="1">
    <location>
        <begin position="36"/>
        <end position="57"/>
    </location>
</feature>
<dbReference type="AlphaFoldDB" id="A0A4P6JNX4"/>
<feature type="transmembrane region" description="Helical" evidence="1">
    <location>
        <begin position="12"/>
        <end position="30"/>
    </location>
</feature>
<keyword evidence="3" id="KW-1185">Reference proteome</keyword>
<organism evidence="2 3">
    <name type="scientific">Ktedonosporobacter rubrisoli</name>
    <dbReference type="NCBI Taxonomy" id="2509675"/>
    <lineage>
        <taxon>Bacteria</taxon>
        <taxon>Bacillati</taxon>
        <taxon>Chloroflexota</taxon>
        <taxon>Ktedonobacteria</taxon>
        <taxon>Ktedonobacterales</taxon>
        <taxon>Ktedonosporobacteraceae</taxon>
        <taxon>Ktedonosporobacter</taxon>
    </lineage>
</organism>